<dbReference type="AlphaFoldDB" id="A0A3Q9HPQ4"/>
<keyword evidence="4" id="KW-1185">Reference proteome</keyword>
<dbReference type="InterPro" id="IPR010897">
    <property type="entry name" value="Spore_II_P"/>
</dbReference>
<keyword evidence="1" id="KW-0472">Membrane</keyword>
<gene>
    <name evidence="3" type="ORF">BBF96_04725</name>
</gene>
<dbReference type="RefSeq" id="WP_127016088.1">
    <property type="nucleotide sequence ID" value="NZ_CP016379.1"/>
</dbReference>
<organism evidence="3 4">
    <name type="scientific">Anoxybacter fermentans</name>
    <dbReference type="NCBI Taxonomy" id="1323375"/>
    <lineage>
        <taxon>Bacteria</taxon>
        <taxon>Bacillati</taxon>
        <taxon>Bacillota</taxon>
        <taxon>Clostridia</taxon>
        <taxon>Halanaerobiales</taxon>
        <taxon>Anoxybacter</taxon>
    </lineage>
</organism>
<feature type="transmembrane region" description="Helical" evidence="1">
    <location>
        <begin position="331"/>
        <end position="348"/>
    </location>
</feature>
<feature type="signal peptide" evidence="2">
    <location>
        <begin position="1"/>
        <end position="25"/>
    </location>
</feature>
<name>A0A3Q9HPQ4_9FIRM</name>
<evidence type="ECO:0000313" key="4">
    <source>
        <dbReference type="Proteomes" id="UP000267250"/>
    </source>
</evidence>
<keyword evidence="1" id="KW-0812">Transmembrane</keyword>
<dbReference type="Proteomes" id="UP000267250">
    <property type="component" value="Chromosome"/>
</dbReference>
<evidence type="ECO:0000313" key="3">
    <source>
        <dbReference type="EMBL" id="AZR72756.1"/>
    </source>
</evidence>
<dbReference type="NCBIfam" id="TIGR02867">
    <property type="entry name" value="spore_II_P"/>
    <property type="match status" value="1"/>
</dbReference>
<dbReference type="Pfam" id="PF07454">
    <property type="entry name" value="SpoIIP"/>
    <property type="match status" value="1"/>
</dbReference>
<reference evidence="3 4" key="1">
    <citation type="submission" date="2016-07" db="EMBL/GenBank/DDBJ databases">
        <title>Genome and transcriptome analysis of iron-reducing fermentative bacteria Anoxybacter fermentans.</title>
        <authorList>
            <person name="Zeng X."/>
            <person name="Shao Z."/>
        </authorList>
    </citation>
    <scope>NUCLEOTIDE SEQUENCE [LARGE SCALE GENOMIC DNA]</scope>
    <source>
        <strain evidence="3 4">DY22613</strain>
    </source>
</reference>
<sequence length="389" mass="43429">MSKIGKLFFYVLLIFLLNLVQPVFAANDIGNLTTSLKDLTTSFIGHTENDIVEVYDEKGKYIFSTCMGVSVGDRYINEANEEYEVIKVEGKRGIAKFLGKVDLLESIGLAGSVSELPPLVQGQKNKRKKIAIYHTHSAESYIPGPAFKTRGEIYDVGAALKQQFEKRGITTIQSKRSFLPHDGGAYERSRGTAIELLRQGPDAIFDIHRDAIPRAEEYLTNVKGKKISKVRLVVGRQNPNMRPNDQMARRLKAIADKKYPGLIRGIFYAKGKYNQDLSPRALLLEFGTHVTTKEQAEASTAMIADSIYTMLYGAGTAGTDRAMSSAGWKNLLLLIGITVIAVVIYLILNEDGLSGILERLKKFSGEEFANVLGRYKRSKQKIKKRRKKR</sequence>
<evidence type="ECO:0000256" key="1">
    <source>
        <dbReference type="SAM" id="Phobius"/>
    </source>
</evidence>
<feature type="chain" id="PRO_5018737625" description="Stage II sporulation protein P" evidence="2">
    <location>
        <begin position="26"/>
        <end position="389"/>
    </location>
</feature>
<dbReference type="OrthoDB" id="1633470at2"/>
<evidence type="ECO:0000256" key="2">
    <source>
        <dbReference type="SAM" id="SignalP"/>
    </source>
</evidence>
<keyword evidence="2" id="KW-0732">Signal</keyword>
<evidence type="ECO:0008006" key="5">
    <source>
        <dbReference type="Google" id="ProtNLM"/>
    </source>
</evidence>
<dbReference type="KEGG" id="aft:BBF96_04725"/>
<keyword evidence="1" id="KW-1133">Transmembrane helix</keyword>
<proteinExistence type="predicted"/>
<accession>A0A3Q9HPQ4</accession>
<dbReference type="EMBL" id="CP016379">
    <property type="protein sequence ID" value="AZR72756.1"/>
    <property type="molecule type" value="Genomic_DNA"/>
</dbReference>
<protein>
    <recommendedName>
        <fullName evidence="5">Stage II sporulation protein P</fullName>
    </recommendedName>
</protein>